<dbReference type="Proteomes" id="UP001234297">
    <property type="component" value="Chromosome 1"/>
</dbReference>
<dbReference type="EMBL" id="CM056809">
    <property type="protein sequence ID" value="KAJ8649432.1"/>
    <property type="molecule type" value="Genomic_DNA"/>
</dbReference>
<proteinExistence type="predicted"/>
<organism evidence="1 2">
    <name type="scientific">Persea americana</name>
    <name type="common">Avocado</name>
    <dbReference type="NCBI Taxonomy" id="3435"/>
    <lineage>
        <taxon>Eukaryota</taxon>
        <taxon>Viridiplantae</taxon>
        <taxon>Streptophyta</taxon>
        <taxon>Embryophyta</taxon>
        <taxon>Tracheophyta</taxon>
        <taxon>Spermatophyta</taxon>
        <taxon>Magnoliopsida</taxon>
        <taxon>Magnoliidae</taxon>
        <taxon>Laurales</taxon>
        <taxon>Lauraceae</taxon>
        <taxon>Persea</taxon>
    </lineage>
</organism>
<protein>
    <submittedName>
        <fullName evidence="1">Uncharacterized protein</fullName>
    </submittedName>
</protein>
<evidence type="ECO:0000313" key="1">
    <source>
        <dbReference type="EMBL" id="KAJ8649432.1"/>
    </source>
</evidence>
<evidence type="ECO:0000313" key="2">
    <source>
        <dbReference type="Proteomes" id="UP001234297"/>
    </source>
</evidence>
<comment type="caution">
    <text evidence="1">The sequence shown here is derived from an EMBL/GenBank/DDBJ whole genome shotgun (WGS) entry which is preliminary data.</text>
</comment>
<name>A0ACC2MUJ8_PERAE</name>
<sequence length="159" mass="17488">MSACLLKISLRSSREEDPEDSELLLSCFAYQRAKKEDRLLCTRLRAGQLRSEKKAVENPNFYCRTTRDTAKALTSPLAPDVRLTHAAAGPATHLTQHSLPDPHSKPLAAAAALHIARRRICFTSTHLRLSQCLSLFPCPESPWSAVIIGCQMAADAGSY</sequence>
<gene>
    <name evidence="1" type="ORF">MRB53_002455</name>
</gene>
<keyword evidence="2" id="KW-1185">Reference proteome</keyword>
<accession>A0ACC2MUJ8</accession>
<reference evidence="1 2" key="1">
    <citation type="journal article" date="2022" name="Hortic Res">
        <title>A haplotype resolved chromosomal level avocado genome allows analysis of novel avocado genes.</title>
        <authorList>
            <person name="Nath O."/>
            <person name="Fletcher S.J."/>
            <person name="Hayward A."/>
            <person name="Shaw L.M."/>
            <person name="Masouleh A.K."/>
            <person name="Furtado A."/>
            <person name="Henry R.J."/>
            <person name="Mitter N."/>
        </authorList>
    </citation>
    <scope>NUCLEOTIDE SEQUENCE [LARGE SCALE GENOMIC DNA]</scope>
    <source>
        <strain evidence="2">cv. Hass</strain>
    </source>
</reference>